<accession>A0A5B7JIC7</accession>
<protein>
    <submittedName>
        <fullName evidence="1">Uncharacterized protein</fullName>
    </submittedName>
</protein>
<gene>
    <name evidence="1" type="ORF">E2C01_088122</name>
</gene>
<reference evidence="1 2" key="1">
    <citation type="submission" date="2019-05" db="EMBL/GenBank/DDBJ databases">
        <title>Another draft genome of Portunus trituberculatus and its Hox gene families provides insights of decapod evolution.</title>
        <authorList>
            <person name="Jeong J.-H."/>
            <person name="Song I."/>
            <person name="Kim S."/>
            <person name="Choi T."/>
            <person name="Kim D."/>
            <person name="Ryu S."/>
            <person name="Kim W."/>
        </authorList>
    </citation>
    <scope>NUCLEOTIDE SEQUENCE [LARGE SCALE GENOMIC DNA]</scope>
    <source>
        <tissue evidence="1">Muscle</tissue>
    </source>
</reference>
<proteinExistence type="predicted"/>
<evidence type="ECO:0000313" key="1">
    <source>
        <dbReference type="EMBL" id="MPC93007.1"/>
    </source>
</evidence>
<dbReference type="Proteomes" id="UP000324222">
    <property type="component" value="Unassembled WGS sequence"/>
</dbReference>
<keyword evidence="2" id="KW-1185">Reference proteome</keyword>
<dbReference type="EMBL" id="VSRR010093302">
    <property type="protein sequence ID" value="MPC93007.1"/>
    <property type="molecule type" value="Genomic_DNA"/>
</dbReference>
<dbReference type="AlphaFoldDB" id="A0A5B7JIC7"/>
<comment type="caution">
    <text evidence="1">The sequence shown here is derived from an EMBL/GenBank/DDBJ whole genome shotgun (WGS) entry which is preliminary data.</text>
</comment>
<sequence>MSPQHTSDSYTKRSVSREVVFSTLPSGLIWGRIKGRVVKGGGDLINRLECAREECGDVESRYSGKMTKVGNAC</sequence>
<name>A0A5B7JIC7_PORTR</name>
<evidence type="ECO:0000313" key="2">
    <source>
        <dbReference type="Proteomes" id="UP000324222"/>
    </source>
</evidence>
<organism evidence="1 2">
    <name type="scientific">Portunus trituberculatus</name>
    <name type="common">Swimming crab</name>
    <name type="synonym">Neptunus trituberculatus</name>
    <dbReference type="NCBI Taxonomy" id="210409"/>
    <lineage>
        <taxon>Eukaryota</taxon>
        <taxon>Metazoa</taxon>
        <taxon>Ecdysozoa</taxon>
        <taxon>Arthropoda</taxon>
        <taxon>Crustacea</taxon>
        <taxon>Multicrustacea</taxon>
        <taxon>Malacostraca</taxon>
        <taxon>Eumalacostraca</taxon>
        <taxon>Eucarida</taxon>
        <taxon>Decapoda</taxon>
        <taxon>Pleocyemata</taxon>
        <taxon>Brachyura</taxon>
        <taxon>Eubrachyura</taxon>
        <taxon>Portunoidea</taxon>
        <taxon>Portunidae</taxon>
        <taxon>Portuninae</taxon>
        <taxon>Portunus</taxon>
    </lineage>
</organism>